<sequence>MTAILLKGASIVYDTYTGKQLCNLNVYIEDGLIQEITEKSTGFKSDYVVECNKKAVLPGLANTHTHLAMTLFRGLADDLPLREWLEKRIWPLERKLKREHALVASKLGLIELVKAGVTAFADNYFFEDALVEATKSVGLRALVCPPIFDGEFEEHTLSHVSNLVLSQRCDALVKWGFGPHSIYSCKKETLEQIGALSKEHEIRVTIHLAETRWSQVLCEKSFGKRETDLLEECGLLSPRTLASHAVWVTKQEIRKLANYEVSVSFCPVSNMKLAEGGVAPVPELLKEGVRVSFGTDGAASNNSLSVLETIKIGLLLIKHSRWDPTLLKPHEALLIATKNGYEALGFPKHALQTGNAADVITLDLRTPSVICHRSVPLPNRIVYAPVATVDVIVSGKPIMINGKILTIDEEEAKQEFTKALEDF</sequence>
<reference evidence="3 4" key="1">
    <citation type="submission" date="2017-04" db="EMBL/GenBank/DDBJ databases">
        <title>Novel microbial lineages endemic to geothermal iron-oxide mats fill important gaps in the evolutionary history of Archaea.</title>
        <authorList>
            <person name="Jay Z.J."/>
            <person name="Beam J.P."/>
            <person name="Dlakic M."/>
            <person name="Rusch D.B."/>
            <person name="Kozubal M.A."/>
            <person name="Inskeep W.P."/>
        </authorList>
    </citation>
    <scope>NUCLEOTIDE SEQUENCE [LARGE SCALE GENOMIC DNA]</scope>
    <source>
        <strain evidence="3">BE_D</strain>
    </source>
</reference>
<name>A0A2R6AJI1_9ARCH</name>
<dbReference type="PANTHER" id="PTHR43794">
    <property type="entry name" value="AMINOHYDROLASE SSNA-RELATED"/>
    <property type="match status" value="1"/>
</dbReference>
<dbReference type="Gene3D" id="3.20.20.140">
    <property type="entry name" value="Metal-dependent hydrolases"/>
    <property type="match status" value="1"/>
</dbReference>
<dbReference type="Proteomes" id="UP000240569">
    <property type="component" value="Unassembled WGS sequence"/>
</dbReference>
<dbReference type="CDD" id="cd01298">
    <property type="entry name" value="ATZ_TRZ_like"/>
    <property type="match status" value="1"/>
</dbReference>
<gene>
    <name evidence="3" type="ORF">B9Q02_02160</name>
</gene>
<dbReference type="SUPFAM" id="SSF51556">
    <property type="entry name" value="Metallo-dependent hydrolases"/>
    <property type="match status" value="1"/>
</dbReference>
<proteinExistence type="predicted"/>
<dbReference type="SUPFAM" id="SSF51338">
    <property type="entry name" value="Composite domain of metallo-dependent hydrolases"/>
    <property type="match status" value="1"/>
</dbReference>
<keyword evidence="1" id="KW-0378">Hydrolase</keyword>
<protein>
    <recommendedName>
        <fullName evidence="2">Amidohydrolase-related domain-containing protein</fullName>
    </recommendedName>
</protein>
<comment type="caution">
    <text evidence="3">The sequence shown here is derived from an EMBL/GenBank/DDBJ whole genome shotgun (WGS) entry which is preliminary data.</text>
</comment>
<dbReference type="Gene3D" id="2.30.40.10">
    <property type="entry name" value="Urease, subunit C, domain 1"/>
    <property type="match status" value="1"/>
</dbReference>
<feature type="domain" description="Amidohydrolase-related" evidence="2">
    <location>
        <begin position="56"/>
        <end position="404"/>
    </location>
</feature>
<evidence type="ECO:0000256" key="1">
    <source>
        <dbReference type="ARBA" id="ARBA00022801"/>
    </source>
</evidence>
<dbReference type="GO" id="GO:0016810">
    <property type="term" value="F:hydrolase activity, acting on carbon-nitrogen (but not peptide) bonds"/>
    <property type="evidence" value="ECO:0007669"/>
    <property type="project" value="InterPro"/>
</dbReference>
<dbReference type="InterPro" id="IPR050287">
    <property type="entry name" value="MTA/SAH_deaminase"/>
</dbReference>
<dbReference type="PANTHER" id="PTHR43794:SF11">
    <property type="entry name" value="AMIDOHYDROLASE-RELATED DOMAIN-CONTAINING PROTEIN"/>
    <property type="match status" value="1"/>
</dbReference>
<dbReference type="AlphaFoldDB" id="A0A2R6AJI1"/>
<dbReference type="InterPro" id="IPR032466">
    <property type="entry name" value="Metal_Hydrolase"/>
</dbReference>
<evidence type="ECO:0000259" key="2">
    <source>
        <dbReference type="Pfam" id="PF01979"/>
    </source>
</evidence>
<dbReference type="EMBL" id="NEXD01000005">
    <property type="protein sequence ID" value="PSN86535.1"/>
    <property type="molecule type" value="Genomic_DNA"/>
</dbReference>
<dbReference type="Pfam" id="PF01979">
    <property type="entry name" value="Amidohydro_1"/>
    <property type="match status" value="1"/>
</dbReference>
<organism evidence="3 4">
    <name type="scientific">Candidatus Marsarchaeota G1 archaeon BE_D</name>
    <dbReference type="NCBI Taxonomy" id="1978156"/>
    <lineage>
        <taxon>Archaea</taxon>
        <taxon>Candidatus Marsarchaeota</taxon>
        <taxon>Candidatus Marsarchaeota group 1</taxon>
    </lineage>
</organism>
<evidence type="ECO:0000313" key="4">
    <source>
        <dbReference type="Proteomes" id="UP000240569"/>
    </source>
</evidence>
<dbReference type="InterPro" id="IPR006680">
    <property type="entry name" value="Amidohydro-rel"/>
</dbReference>
<accession>A0A2R6AJI1</accession>
<dbReference type="InterPro" id="IPR011059">
    <property type="entry name" value="Metal-dep_hydrolase_composite"/>
</dbReference>
<evidence type="ECO:0000313" key="3">
    <source>
        <dbReference type="EMBL" id="PSN86535.1"/>
    </source>
</evidence>